<keyword evidence="3" id="KW-1185">Reference proteome</keyword>
<evidence type="ECO:0000313" key="3">
    <source>
        <dbReference type="Proteomes" id="UP000297737"/>
    </source>
</evidence>
<keyword evidence="1" id="KW-0472">Membrane</keyword>
<dbReference type="RefSeq" id="WP_135246913.1">
    <property type="nucleotide sequence ID" value="NZ_SIHO01000003.1"/>
</dbReference>
<dbReference type="Proteomes" id="UP000297737">
    <property type="component" value="Unassembled WGS sequence"/>
</dbReference>
<organism evidence="2 3">
    <name type="scientific">Glacieibacterium arshaanense</name>
    <dbReference type="NCBI Taxonomy" id="2511025"/>
    <lineage>
        <taxon>Bacteria</taxon>
        <taxon>Pseudomonadati</taxon>
        <taxon>Pseudomonadota</taxon>
        <taxon>Alphaproteobacteria</taxon>
        <taxon>Sphingomonadales</taxon>
        <taxon>Sphingosinicellaceae</taxon>
        <taxon>Glacieibacterium</taxon>
    </lineage>
</organism>
<evidence type="ECO:0000313" key="2">
    <source>
        <dbReference type="EMBL" id="TFU01409.1"/>
    </source>
</evidence>
<keyword evidence="1" id="KW-0812">Transmembrane</keyword>
<feature type="transmembrane region" description="Helical" evidence="1">
    <location>
        <begin position="138"/>
        <end position="158"/>
    </location>
</feature>
<reference evidence="2 3" key="1">
    <citation type="submission" date="2019-02" db="EMBL/GenBank/DDBJ databases">
        <title>Polymorphobacter sp. isolated from the lake at the Tibet of China.</title>
        <authorList>
            <person name="Li A."/>
        </authorList>
    </citation>
    <scope>NUCLEOTIDE SEQUENCE [LARGE SCALE GENOMIC DNA]</scope>
    <source>
        <strain evidence="2 3">DJ1R-1</strain>
    </source>
</reference>
<protein>
    <submittedName>
        <fullName evidence="2">Uncharacterized protein</fullName>
    </submittedName>
</protein>
<sequence length="185" mass="20701">MEESAETLWLDLHVAVQKQLFNSMDPAPFRKRDLDPVVSAYIVDWAEEAPLRATLGLRVTLTDEPASADDAALLRAAVHENFNRRVAGTRRELRRLFRDGRISLAIGLGFLAIAIAISEAVGGLIANEHYALLVQESVVIGGWVALWHPINIFLYDWWPIRASTKLYERLSRADVQLSGSERGQP</sequence>
<name>A0A4Y9ELJ6_9SPHN</name>
<proteinExistence type="predicted"/>
<comment type="caution">
    <text evidence="2">The sequence shown here is derived from an EMBL/GenBank/DDBJ whole genome shotgun (WGS) entry which is preliminary data.</text>
</comment>
<accession>A0A4Y9ELJ6</accession>
<dbReference type="OrthoDB" id="653003at2"/>
<keyword evidence="1" id="KW-1133">Transmembrane helix</keyword>
<dbReference type="EMBL" id="SIHO01000003">
    <property type="protein sequence ID" value="TFU01409.1"/>
    <property type="molecule type" value="Genomic_DNA"/>
</dbReference>
<gene>
    <name evidence="2" type="ORF">EUV02_14080</name>
</gene>
<feature type="transmembrane region" description="Helical" evidence="1">
    <location>
        <begin position="102"/>
        <end position="126"/>
    </location>
</feature>
<evidence type="ECO:0000256" key="1">
    <source>
        <dbReference type="SAM" id="Phobius"/>
    </source>
</evidence>
<dbReference type="AlphaFoldDB" id="A0A4Y9ELJ6"/>